<evidence type="ECO:0000256" key="2">
    <source>
        <dbReference type="ARBA" id="ARBA00022730"/>
    </source>
</evidence>
<dbReference type="InterPro" id="IPR020070">
    <property type="entry name" value="Ribosomal_bL9_N"/>
</dbReference>
<dbReference type="GO" id="GO:0005840">
    <property type="term" value="C:ribosome"/>
    <property type="evidence" value="ECO:0007669"/>
    <property type="project" value="UniProtKB-KW"/>
</dbReference>
<evidence type="ECO:0000259" key="10">
    <source>
        <dbReference type="Pfam" id="PF03948"/>
    </source>
</evidence>
<proteinExistence type="inferred from homology"/>
<dbReference type="AlphaFoldDB" id="A0AB39VJL4"/>
<sequence length="150" mass="16749">MKIKVILTETIKGIGKKDEIIEVKDGYANNFLLNKNKAVLATPENINKLQKKNEKIEKNRARDVKEANELKNILAKKEVVLKVKAGENGKVFGSIGAKEIAEAIKEQLNIEIDKKKISSNTRVKDLGLHIVELKLHSEVKGSIKVKVEAK</sequence>
<dbReference type="SUPFAM" id="SSF55658">
    <property type="entry name" value="L9 N-domain-like"/>
    <property type="match status" value="1"/>
</dbReference>
<comment type="function">
    <text evidence="7">Binds to the 23S rRNA.</text>
</comment>
<dbReference type="GO" id="GO:0019843">
    <property type="term" value="F:rRNA binding"/>
    <property type="evidence" value="ECO:0007669"/>
    <property type="project" value="UniProtKB-UniRule"/>
</dbReference>
<dbReference type="KEGG" id="lrug:AB8B22_02725"/>
<name>A0AB39VJL4_9FUSO</name>
<dbReference type="InterPro" id="IPR036791">
    <property type="entry name" value="Ribosomal_bL9_C_sf"/>
</dbReference>
<keyword evidence="3 7" id="KW-0694">RNA-binding</keyword>
<dbReference type="EMBL" id="CP165644">
    <property type="protein sequence ID" value="XDU67347.1"/>
    <property type="molecule type" value="Genomic_DNA"/>
</dbReference>
<dbReference type="Gene3D" id="3.10.430.100">
    <property type="entry name" value="Ribosomal protein L9, C-terminal domain"/>
    <property type="match status" value="1"/>
</dbReference>
<dbReference type="Gene3D" id="3.40.5.10">
    <property type="entry name" value="Ribosomal protein L9, N-terminal domain"/>
    <property type="match status" value="1"/>
</dbReference>
<evidence type="ECO:0000313" key="11">
    <source>
        <dbReference type="EMBL" id="XDU67347.1"/>
    </source>
</evidence>
<organism evidence="11">
    <name type="scientific">Leptotrichia rugosa</name>
    <dbReference type="NCBI Taxonomy" id="3239302"/>
    <lineage>
        <taxon>Bacteria</taxon>
        <taxon>Fusobacteriati</taxon>
        <taxon>Fusobacteriota</taxon>
        <taxon>Fusobacteriia</taxon>
        <taxon>Fusobacteriales</taxon>
        <taxon>Leptotrichiaceae</taxon>
        <taxon>Leptotrichia</taxon>
    </lineage>
</organism>
<reference evidence="11" key="1">
    <citation type="submission" date="2024-07" db="EMBL/GenBank/DDBJ databases">
        <authorList>
            <person name="Li X.-J."/>
            <person name="Wang X."/>
        </authorList>
    </citation>
    <scope>NUCLEOTIDE SEQUENCE</scope>
    <source>
        <strain evidence="11">HSP-334</strain>
    </source>
</reference>
<feature type="coiled-coil region" evidence="8">
    <location>
        <begin position="46"/>
        <end position="73"/>
    </location>
</feature>
<evidence type="ECO:0000256" key="3">
    <source>
        <dbReference type="ARBA" id="ARBA00022884"/>
    </source>
</evidence>
<dbReference type="InterPro" id="IPR009027">
    <property type="entry name" value="Ribosomal_bL9/RNase_H1_N"/>
</dbReference>
<dbReference type="GO" id="GO:0006412">
    <property type="term" value="P:translation"/>
    <property type="evidence" value="ECO:0007669"/>
    <property type="project" value="UniProtKB-UniRule"/>
</dbReference>
<evidence type="ECO:0000259" key="9">
    <source>
        <dbReference type="Pfam" id="PF01281"/>
    </source>
</evidence>
<dbReference type="InterPro" id="IPR036935">
    <property type="entry name" value="Ribosomal_bL9_N_sf"/>
</dbReference>
<evidence type="ECO:0000256" key="1">
    <source>
        <dbReference type="ARBA" id="ARBA00010605"/>
    </source>
</evidence>
<keyword evidence="4 7" id="KW-0689">Ribosomal protein</keyword>
<evidence type="ECO:0000256" key="8">
    <source>
        <dbReference type="SAM" id="Coils"/>
    </source>
</evidence>
<dbReference type="GO" id="GO:1990904">
    <property type="term" value="C:ribonucleoprotein complex"/>
    <property type="evidence" value="ECO:0007669"/>
    <property type="project" value="UniProtKB-KW"/>
</dbReference>
<protein>
    <recommendedName>
        <fullName evidence="6 7">Large ribosomal subunit protein bL9</fullName>
    </recommendedName>
</protein>
<accession>A0AB39VJL4</accession>
<dbReference type="HAMAP" id="MF_00503">
    <property type="entry name" value="Ribosomal_bL9"/>
    <property type="match status" value="1"/>
</dbReference>
<dbReference type="InterPro" id="IPR000244">
    <property type="entry name" value="Ribosomal_bL9"/>
</dbReference>
<evidence type="ECO:0000256" key="7">
    <source>
        <dbReference type="HAMAP-Rule" id="MF_00503"/>
    </source>
</evidence>
<gene>
    <name evidence="7 11" type="primary">rplI</name>
    <name evidence="11" type="ORF">AB8B22_02725</name>
</gene>
<dbReference type="PANTHER" id="PTHR21368">
    <property type="entry name" value="50S RIBOSOMAL PROTEIN L9"/>
    <property type="match status" value="1"/>
</dbReference>
<feature type="domain" description="Large ribosomal subunit protein bL9 C-terminal" evidence="10">
    <location>
        <begin position="65"/>
        <end position="149"/>
    </location>
</feature>
<dbReference type="Pfam" id="PF03948">
    <property type="entry name" value="Ribosomal_L9_C"/>
    <property type="match status" value="1"/>
</dbReference>
<evidence type="ECO:0000256" key="6">
    <source>
        <dbReference type="ARBA" id="ARBA00035292"/>
    </source>
</evidence>
<evidence type="ECO:0000256" key="5">
    <source>
        <dbReference type="ARBA" id="ARBA00023274"/>
    </source>
</evidence>
<dbReference type="SUPFAM" id="SSF55653">
    <property type="entry name" value="Ribosomal protein L9 C-domain"/>
    <property type="match status" value="1"/>
</dbReference>
<dbReference type="InterPro" id="IPR020069">
    <property type="entry name" value="Ribosomal_bL9_C"/>
</dbReference>
<comment type="similarity">
    <text evidence="1 7">Belongs to the bacterial ribosomal protein bL9 family.</text>
</comment>
<dbReference type="GO" id="GO:0003735">
    <property type="term" value="F:structural constituent of ribosome"/>
    <property type="evidence" value="ECO:0007669"/>
    <property type="project" value="InterPro"/>
</dbReference>
<dbReference type="RefSeq" id="WP_314082661.1">
    <property type="nucleotide sequence ID" value="NZ_CP165644.1"/>
</dbReference>
<dbReference type="InterPro" id="IPR020594">
    <property type="entry name" value="Ribosomal_bL9_bac/chp"/>
</dbReference>
<dbReference type="NCBIfam" id="TIGR00158">
    <property type="entry name" value="L9"/>
    <property type="match status" value="1"/>
</dbReference>
<dbReference type="Pfam" id="PF01281">
    <property type="entry name" value="Ribosomal_L9_N"/>
    <property type="match status" value="1"/>
</dbReference>
<feature type="domain" description="Ribosomal protein L9" evidence="9">
    <location>
        <begin position="3"/>
        <end position="49"/>
    </location>
</feature>
<keyword evidence="2 7" id="KW-0699">rRNA-binding</keyword>
<evidence type="ECO:0000256" key="4">
    <source>
        <dbReference type="ARBA" id="ARBA00022980"/>
    </source>
</evidence>
<keyword evidence="8" id="KW-0175">Coiled coil</keyword>
<keyword evidence="5 7" id="KW-0687">Ribonucleoprotein</keyword>